<evidence type="ECO:0000256" key="1">
    <source>
        <dbReference type="SAM" id="Phobius"/>
    </source>
</evidence>
<dbReference type="eggNOG" id="ENOG5032CCB">
    <property type="taxonomic scope" value="Bacteria"/>
</dbReference>
<evidence type="ECO:0000313" key="3">
    <source>
        <dbReference type="Proteomes" id="UP000027432"/>
    </source>
</evidence>
<proteinExistence type="predicted"/>
<gene>
    <name evidence="2" type="ORF">TP2_07890</name>
</gene>
<dbReference type="Proteomes" id="UP000027432">
    <property type="component" value="Unassembled WGS sequence"/>
</dbReference>
<keyword evidence="1" id="KW-1133">Transmembrane helix</keyword>
<dbReference type="STRING" id="1353537.TP2_07890"/>
<feature type="transmembrane region" description="Helical" evidence="1">
    <location>
        <begin position="81"/>
        <end position="105"/>
    </location>
</feature>
<comment type="caution">
    <text evidence="2">The sequence shown here is derived from an EMBL/GenBank/DDBJ whole genome shotgun (WGS) entry which is preliminary data.</text>
</comment>
<protein>
    <submittedName>
        <fullName evidence="2">Uncharacterized protein</fullName>
    </submittedName>
</protein>
<keyword evidence="1" id="KW-0812">Transmembrane</keyword>
<sequence>MGLIERLATTLGNYASSNFGARFYSDDYLEGLVKIRLANDHKLSRIIVSVILATLGVTFFQQVSGNISLWGLSLPLPAYGVYLFCLYLASSLFVLTATFIDSIIIDRLLNRLGQRQGIYQFQLLTLSFGVSNLWSIAFTPTYFGPRSTWAHKFLHGLFAALLLSTSLALYAFPAIILLNKVLEKSWSELPIFAVFMLLMSSLLLLTTLVLGLAFLLRFRFNSALLPEPADPFIPENWKELGDPRAFDPLEDDEQG</sequence>
<organism evidence="2 3">
    <name type="scientific">Thioclava pacifica DSM 10166</name>
    <dbReference type="NCBI Taxonomy" id="1353537"/>
    <lineage>
        <taxon>Bacteria</taxon>
        <taxon>Pseudomonadati</taxon>
        <taxon>Pseudomonadota</taxon>
        <taxon>Alphaproteobacteria</taxon>
        <taxon>Rhodobacterales</taxon>
        <taxon>Paracoccaceae</taxon>
        <taxon>Thioclava</taxon>
    </lineage>
</organism>
<name>A0A074J5U7_9RHOB</name>
<dbReference type="EMBL" id="AUND01000023">
    <property type="protein sequence ID" value="KEO52851.1"/>
    <property type="molecule type" value="Genomic_DNA"/>
</dbReference>
<feature type="transmembrane region" description="Helical" evidence="1">
    <location>
        <begin position="43"/>
        <end position="61"/>
    </location>
</feature>
<evidence type="ECO:0000313" key="2">
    <source>
        <dbReference type="EMBL" id="KEO52851.1"/>
    </source>
</evidence>
<feature type="transmembrane region" description="Helical" evidence="1">
    <location>
        <begin position="191"/>
        <end position="216"/>
    </location>
</feature>
<feature type="transmembrane region" description="Helical" evidence="1">
    <location>
        <begin position="157"/>
        <end position="179"/>
    </location>
</feature>
<feature type="transmembrane region" description="Helical" evidence="1">
    <location>
        <begin position="117"/>
        <end position="137"/>
    </location>
</feature>
<dbReference type="AlphaFoldDB" id="A0A074J5U7"/>
<keyword evidence="1" id="KW-0472">Membrane</keyword>
<keyword evidence="3" id="KW-1185">Reference proteome</keyword>
<accession>A0A074J5U7</accession>
<reference evidence="2 3" key="1">
    <citation type="submission" date="2013-07" db="EMBL/GenBank/DDBJ databases">
        <title>Thioclava pacifica DSM 10166 Genome Sequencing.</title>
        <authorList>
            <person name="Lai Q."/>
            <person name="Shao Z."/>
        </authorList>
    </citation>
    <scope>NUCLEOTIDE SEQUENCE [LARGE SCALE GENOMIC DNA]</scope>
    <source>
        <strain evidence="2 3">DSM 10166</strain>
    </source>
</reference>